<dbReference type="AlphaFoldDB" id="A0A5D4RNV6"/>
<sequence length="283" mass="33513">MVEQSQDVEVINLEENPIINERYSYIPSKQSANVLFKFMGKLKYLKETLLNMAIIPRYYEEKIDYLEIDGIDKIAFPMSCFCDIHLNKLKPHMKNYGDYGIGLSKGWGIQEGIQPIHYINFNSKLKSDFSFALSTSLQSLSKKDREEFEIYNNLILHNLFYMKPIQGKMIFSRNKYDSRNFHDEKEWRFIPDFSGVDTELPMVIEQEQMNPKSYDTYSLGIKSKPDLWLKFDINAIKHIIVNNQSDRKELIDFIIENKIGENDYERYLLFSKILVFNEIGEDW</sequence>
<evidence type="ECO:0000313" key="1">
    <source>
        <dbReference type="EMBL" id="TYS51172.1"/>
    </source>
</evidence>
<evidence type="ECO:0000313" key="2">
    <source>
        <dbReference type="Proteomes" id="UP000322139"/>
    </source>
</evidence>
<accession>A0A5D4RNV6</accession>
<dbReference type="Proteomes" id="UP000322139">
    <property type="component" value="Unassembled WGS sequence"/>
</dbReference>
<dbReference type="EMBL" id="VTER01000002">
    <property type="protein sequence ID" value="TYS51172.1"/>
    <property type="molecule type" value="Genomic_DNA"/>
</dbReference>
<dbReference type="InterPro" id="IPR021223">
    <property type="entry name" value="AbiGi"/>
</dbReference>
<dbReference type="Pfam" id="PF10899">
    <property type="entry name" value="AbiGi"/>
    <property type="match status" value="1"/>
</dbReference>
<reference evidence="1 2" key="1">
    <citation type="submission" date="2019-08" db="EMBL/GenBank/DDBJ databases">
        <title>Bacillus genomes from the desert of Cuatro Cienegas, Coahuila.</title>
        <authorList>
            <person name="Olmedo-Alvarez G."/>
        </authorList>
    </citation>
    <scope>NUCLEOTIDE SEQUENCE [LARGE SCALE GENOMIC DNA]</scope>
    <source>
        <strain evidence="1 2">CH446_14T</strain>
    </source>
</reference>
<dbReference type="RefSeq" id="WP_148973548.1">
    <property type="nucleotide sequence ID" value="NZ_VTER01000002.1"/>
</dbReference>
<name>A0A5D4RNV6_9BACI</name>
<protein>
    <submittedName>
        <fullName evidence="1">Uncharacterized protein</fullName>
    </submittedName>
</protein>
<proteinExistence type="predicted"/>
<organism evidence="1 2">
    <name type="scientific">Bacillus infantis</name>
    <dbReference type="NCBI Taxonomy" id="324767"/>
    <lineage>
        <taxon>Bacteria</taxon>
        <taxon>Bacillati</taxon>
        <taxon>Bacillota</taxon>
        <taxon>Bacilli</taxon>
        <taxon>Bacillales</taxon>
        <taxon>Bacillaceae</taxon>
        <taxon>Bacillus</taxon>
    </lineage>
</organism>
<gene>
    <name evidence="1" type="ORF">FZD51_03795</name>
</gene>
<comment type="caution">
    <text evidence="1">The sequence shown here is derived from an EMBL/GenBank/DDBJ whole genome shotgun (WGS) entry which is preliminary data.</text>
</comment>